<proteinExistence type="predicted"/>
<accession>A0A0W1R6T7</accession>
<dbReference type="EMBL" id="LOPU01000029">
    <property type="protein sequence ID" value="KTG08818.1"/>
    <property type="molecule type" value="Genomic_DNA"/>
</dbReference>
<keyword evidence="1" id="KW-0812">Transmembrane</keyword>
<protein>
    <submittedName>
        <fullName evidence="2">Uncharacterized protein</fullName>
    </submittedName>
</protein>
<dbReference type="OrthoDB" id="313200at2157"/>
<evidence type="ECO:0000313" key="3">
    <source>
        <dbReference type="Proteomes" id="UP000054387"/>
    </source>
</evidence>
<dbReference type="RefSeq" id="WP_058581970.1">
    <property type="nucleotide sequence ID" value="NZ_LOPU01000029.1"/>
</dbReference>
<sequence>MSLVSLFARKSESRRLWGRLTLGAFVASGVAVALAECGLIPRDAMIVGAPAIVAASLVDWYLYYEFSGSIGVSIWPLVYGFLFVQSAAVAGVVTKLVSLWTN</sequence>
<keyword evidence="3" id="KW-1185">Reference proteome</keyword>
<dbReference type="Proteomes" id="UP000054387">
    <property type="component" value="Unassembled WGS sequence"/>
</dbReference>
<organism evidence="2 3">
    <name type="scientific">Haloprofundus marisrubri</name>
    <dbReference type="NCBI Taxonomy" id="1514971"/>
    <lineage>
        <taxon>Archaea</taxon>
        <taxon>Methanobacteriati</taxon>
        <taxon>Methanobacteriota</taxon>
        <taxon>Stenosarchaea group</taxon>
        <taxon>Halobacteria</taxon>
        <taxon>Halobacteriales</taxon>
        <taxon>Haloferacaceae</taxon>
        <taxon>Haloprofundus</taxon>
    </lineage>
</organism>
<feature type="transmembrane region" description="Helical" evidence="1">
    <location>
        <begin position="76"/>
        <end position="100"/>
    </location>
</feature>
<dbReference type="AlphaFoldDB" id="A0A0W1R6T7"/>
<comment type="caution">
    <text evidence="2">The sequence shown here is derived from an EMBL/GenBank/DDBJ whole genome shotgun (WGS) entry which is preliminary data.</text>
</comment>
<keyword evidence="1" id="KW-1133">Transmembrane helix</keyword>
<reference evidence="2 3" key="1">
    <citation type="submission" date="2015-12" db="EMBL/GenBank/DDBJ databases">
        <title>Haloprofundus marisrubri gen. nov., sp. nov., an extremely halophilic archaeon isolated from the Discovery deep brine-seawater interface in the Red Sea.</title>
        <authorList>
            <person name="Zhang G."/>
            <person name="Stingl U."/>
            <person name="Rashid M."/>
        </authorList>
    </citation>
    <scope>NUCLEOTIDE SEQUENCE [LARGE SCALE GENOMIC DNA]</scope>
    <source>
        <strain evidence="2 3">SB9</strain>
    </source>
</reference>
<evidence type="ECO:0000313" key="2">
    <source>
        <dbReference type="EMBL" id="KTG08818.1"/>
    </source>
</evidence>
<name>A0A0W1R6T7_9EURY</name>
<evidence type="ECO:0000256" key="1">
    <source>
        <dbReference type="SAM" id="Phobius"/>
    </source>
</evidence>
<feature type="transmembrane region" description="Helical" evidence="1">
    <location>
        <begin position="45"/>
        <end position="64"/>
    </location>
</feature>
<gene>
    <name evidence="2" type="ORF">AUR64_13445</name>
</gene>
<keyword evidence="1" id="KW-0472">Membrane</keyword>